<name>A0A1J5PAQ2_9ZZZZ</name>
<reference evidence="2" key="1">
    <citation type="submission" date="2016-10" db="EMBL/GenBank/DDBJ databases">
        <title>Sequence of Gallionella enrichment culture.</title>
        <authorList>
            <person name="Poehlein A."/>
            <person name="Muehling M."/>
            <person name="Daniel R."/>
        </authorList>
    </citation>
    <scope>NUCLEOTIDE SEQUENCE</scope>
</reference>
<evidence type="ECO:0000313" key="2">
    <source>
        <dbReference type="EMBL" id="OIQ64887.1"/>
    </source>
</evidence>
<gene>
    <name evidence="2" type="ORF">GALL_535610</name>
</gene>
<dbReference type="Gene3D" id="1.20.1640.10">
    <property type="entry name" value="Multidrug efflux transporter AcrB transmembrane domain"/>
    <property type="match status" value="1"/>
</dbReference>
<dbReference type="AlphaFoldDB" id="A0A1J5PAQ2"/>
<sequence>MGLVIFTGMSIGTMFTLFVVPAMYLLMGAKTHKAPEIVEV</sequence>
<keyword evidence="1" id="KW-0812">Transmembrane</keyword>
<protein>
    <submittedName>
        <fullName evidence="2">Multidrug efflux protein</fullName>
    </submittedName>
</protein>
<accession>A0A1J5PAQ2</accession>
<dbReference type="EMBL" id="MLJW01007760">
    <property type="protein sequence ID" value="OIQ64887.1"/>
    <property type="molecule type" value="Genomic_DNA"/>
</dbReference>
<feature type="transmembrane region" description="Helical" evidence="1">
    <location>
        <begin position="6"/>
        <end position="26"/>
    </location>
</feature>
<dbReference type="SUPFAM" id="SSF82866">
    <property type="entry name" value="Multidrug efflux transporter AcrB transmembrane domain"/>
    <property type="match status" value="1"/>
</dbReference>
<keyword evidence="1" id="KW-1133">Transmembrane helix</keyword>
<comment type="caution">
    <text evidence="2">The sequence shown here is derived from an EMBL/GenBank/DDBJ whole genome shotgun (WGS) entry which is preliminary data.</text>
</comment>
<keyword evidence="1" id="KW-0472">Membrane</keyword>
<evidence type="ECO:0000256" key="1">
    <source>
        <dbReference type="SAM" id="Phobius"/>
    </source>
</evidence>
<proteinExistence type="predicted"/>
<organism evidence="2">
    <name type="scientific">mine drainage metagenome</name>
    <dbReference type="NCBI Taxonomy" id="410659"/>
    <lineage>
        <taxon>unclassified sequences</taxon>
        <taxon>metagenomes</taxon>
        <taxon>ecological metagenomes</taxon>
    </lineage>
</organism>